<dbReference type="InterPro" id="IPR001932">
    <property type="entry name" value="PPM-type_phosphatase-like_dom"/>
</dbReference>
<dbReference type="Pfam" id="PF07228">
    <property type="entry name" value="SpoIIE"/>
    <property type="match status" value="1"/>
</dbReference>
<organism evidence="4 5">
    <name type="scientific">Streptomyces bambusae</name>
    <dbReference type="NCBI Taxonomy" id="1550616"/>
    <lineage>
        <taxon>Bacteria</taxon>
        <taxon>Bacillati</taxon>
        <taxon>Actinomycetota</taxon>
        <taxon>Actinomycetes</taxon>
        <taxon>Kitasatosporales</taxon>
        <taxon>Streptomycetaceae</taxon>
        <taxon>Streptomyces</taxon>
    </lineage>
</organism>
<name>A0ABS6ZGN6_9ACTN</name>
<evidence type="ECO:0000259" key="3">
    <source>
        <dbReference type="Pfam" id="PF07228"/>
    </source>
</evidence>
<accession>A0ABS6ZGN6</accession>
<sequence length="110" mass="11424">MRAQLHVRLAPGEALFLHTDGVDEARDGTGRCFPLGGALAKAAAGPGATPARLVAGVYAALLRHTGGRPADDVALLVLRNDRPLRDRPADRPGGERMRGEGLRPAGGASR</sequence>
<evidence type="ECO:0000256" key="1">
    <source>
        <dbReference type="ARBA" id="ARBA00022801"/>
    </source>
</evidence>
<dbReference type="Proteomes" id="UP000812013">
    <property type="component" value="Unassembled WGS sequence"/>
</dbReference>
<dbReference type="InterPro" id="IPR052016">
    <property type="entry name" value="Bact_Sigma-Reg"/>
</dbReference>
<dbReference type="InterPro" id="IPR036457">
    <property type="entry name" value="PPM-type-like_dom_sf"/>
</dbReference>
<feature type="compositionally biased region" description="Basic and acidic residues" evidence="2">
    <location>
        <begin position="80"/>
        <end position="101"/>
    </location>
</feature>
<protein>
    <submittedName>
        <fullName evidence="4">SpoIIE family protein phosphatase</fullName>
    </submittedName>
</protein>
<comment type="caution">
    <text evidence="4">The sequence shown here is derived from an EMBL/GenBank/DDBJ whole genome shotgun (WGS) entry which is preliminary data.</text>
</comment>
<keyword evidence="1" id="KW-0378">Hydrolase</keyword>
<dbReference type="EMBL" id="WTFF01000481">
    <property type="protein sequence ID" value="MBW5486781.1"/>
    <property type="molecule type" value="Genomic_DNA"/>
</dbReference>
<reference evidence="4 5" key="1">
    <citation type="submission" date="2019-12" db="EMBL/GenBank/DDBJ databases">
        <title>Genome sequence of Streptomyces bambusae.</title>
        <authorList>
            <person name="Bansal K."/>
            <person name="Choksket S."/>
            <person name="Korpole S."/>
            <person name="Patil P.B."/>
        </authorList>
    </citation>
    <scope>NUCLEOTIDE SEQUENCE [LARGE SCALE GENOMIC DNA]</scope>
    <source>
        <strain evidence="4 5">SK60</strain>
    </source>
</reference>
<dbReference type="Gene3D" id="3.60.40.10">
    <property type="entry name" value="PPM-type phosphatase domain"/>
    <property type="match status" value="1"/>
</dbReference>
<evidence type="ECO:0000313" key="5">
    <source>
        <dbReference type="Proteomes" id="UP000812013"/>
    </source>
</evidence>
<proteinExistence type="predicted"/>
<evidence type="ECO:0000313" key="4">
    <source>
        <dbReference type="EMBL" id="MBW5486781.1"/>
    </source>
</evidence>
<dbReference type="PANTHER" id="PTHR43156">
    <property type="entry name" value="STAGE II SPORULATION PROTEIN E-RELATED"/>
    <property type="match status" value="1"/>
</dbReference>
<gene>
    <name evidence="4" type="ORF">GPJ59_34315</name>
</gene>
<feature type="region of interest" description="Disordered" evidence="2">
    <location>
        <begin position="80"/>
        <end position="110"/>
    </location>
</feature>
<keyword evidence="5" id="KW-1185">Reference proteome</keyword>
<evidence type="ECO:0000256" key="2">
    <source>
        <dbReference type="SAM" id="MobiDB-lite"/>
    </source>
</evidence>
<dbReference type="PANTHER" id="PTHR43156:SF2">
    <property type="entry name" value="STAGE II SPORULATION PROTEIN E"/>
    <property type="match status" value="1"/>
</dbReference>
<feature type="domain" description="PPM-type phosphatase" evidence="3">
    <location>
        <begin position="5"/>
        <end position="79"/>
    </location>
</feature>